<comment type="similarity">
    <text evidence="2">Belongs to the BexD/CtrA/VexA family.</text>
</comment>
<keyword evidence="8" id="KW-0625">Polysaccharide transport</keyword>
<evidence type="ECO:0000256" key="12">
    <source>
        <dbReference type="ARBA" id="ARBA00023139"/>
    </source>
</evidence>
<dbReference type="InterPro" id="IPR019554">
    <property type="entry name" value="Soluble_ligand-bd"/>
</dbReference>
<gene>
    <name evidence="21" type="ORF">Osc7112_1740</name>
</gene>
<evidence type="ECO:0000256" key="14">
    <source>
        <dbReference type="ARBA" id="ARBA00023288"/>
    </source>
</evidence>
<organism evidence="21 22">
    <name type="scientific">Phormidium nigroviride PCC 7112</name>
    <dbReference type="NCBI Taxonomy" id="179408"/>
    <lineage>
        <taxon>Bacteria</taxon>
        <taxon>Bacillati</taxon>
        <taxon>Cyanobacteriota</taxon>
        <taxon>Cyanophyceae</taxon>
        <taxon>Oscillatoriophycideae</taxon>
        <taxon>Oscillatoriales</taxon>
        <taxon>Oscillatoriaceae</taxon>
        <taxon>Phormidium</taxon>
    </lineage>
</organism>
<dbReference type="Pfam" id="PF10531">
    <property type="entry name" value="SLBB"/>
    <property type="match status" value="1"/>
</dbReference>
<evidence type="ECO:0000313" key="21">
    <source>
        <dbReference type="EMBL" id="AFZ06233.1"/>
    </source>
</evidence>
<dbReference type="GO" id="GO:0006811">
    <property type="term" value="P:monoatomic ion transport"/>
    <property type="evidence" value="ECO:0007669"/>
    <property type="project" value="UniProtKB-KW"/>
</dbReference>
<reference evidence="21 22" key="1">
    <citation type="submission" date="2012-05" db="EMBL/GenBank/DDBJ databases">
        <title>Finished chromosome of genome of Oscillatoria sp. PCC 7112.</title>
        <authorList>
            <consortium name="US DOE Joint Genome Institute"/>
            <person name="Gugger M."/>
            <person name="Coursin T."/>
            <person name="Rippka R."/>
            <person name="Tandeau De Marsac N."/>
            <person name="Huntemann M."/>
            <person name="Wei C.-L."/>
            <person name="Han J."/>
            <person name="Detter J.C."/>
            <person name="Han C."/>
            <person name="Tapia R."/>
            <person name="Davenport K."/>
            <person name="Daligault H."/>
            <person name="Erkkila T."/>
            <person name="Gu W."/>
            <person name="Munk A.C.C."/>
            <person name="Teshima H."/>
            <person name="Xu Y."/>
            <person name="Chain P."/>
            <person name="Chen A."/>
            <person name="Krypides N."/>
            <person name="Mavromatis K."/>
            <person name="Markowitz V."/>
            <person name="Szeto E."/>
            <person name="Ivanova N."/>
            <person name="Mikhailova N."/>
            <person name="Ovchinnikova G."/>
            <person name="Pagani I."/>
            <person name="Pati A."/>
            <person name="Goodwin L."/>
            <person name="Peters L."/>
            <person name="Pitluck S."/>
            <person name="Woyke T."/>
            <person name="Kerfeld C."/>
        </authorList>
    </citation>
    <scope>NUCLEOTIDE SEQUENCE [LARGE SCALE GENOMIC DNA]</scope>
    <source>
        <strain evidence="21 22">PCC 7112</strain>
    </source>
</reference>
<evidence type="ECO:0000256" key="16">
    <source>
        <dbReference type="SAM" id="MobiDB-lite"/>
    </source>
</evidence>
<evidence type="ECO:0000256" key="6">
    <source>
        <dbReference type="ARBA" id="ARBA00022692"/>
    </source>
</evidence>
<feature type="domain" description="Soluble ligand binding" evidence="19">
    <location>
        <begin position="407"/>
        <end position="457"/>
    </location>
</feature>
<keyword evidence="9" id="KW-0406">Ion transport</keyword>
<evidence type="ECO:0000256" key="11">
    <source>
        <dbReference type="ARBA" id="ARBA00023136"/>
    </source>
</evidence>
<proteinExistence type="inferred from homology"/>
<sequence length="623" mass="68330" precursor="true">MAGRNQGRKMKHTVQTATSLSLSALLVLLSSLPSRAQLPAIRNPAPARNPNQPRVPPPPPPGYSLPPIGNSAPLTPEAAYTLGSGDRIALDIFGVPEFSKEYQVLVDGTLNLPIIGSVSIQGLTLQQAANVITKRYEPFINVPVVTVTVIVARPVNIGLAGEVTRPGSYKINPTREGGGVKFPTLMEMLQLAKGVTSAGDMRNVQIRRPRRGGPEQVTTVDLQDFLDTGNLRQDVTIRDGDTIFVPTARALNTEEVRQRASANFSADITKPIGVVIVGEVNRPGPYTVFASDVRSSNQQTELSFVSIDQQQGAVVGLPTITRALKIAGGITTEADIRRVQIRRRVRGGNEQTIMVNLWDLLQKGDATQDILLQEGDSVIIPTAANVDLAEVSQVANSSFSPNAISINIVGEVIRPGALQVRPSTSLHQALLTAGSFNQLRAKKDKVELLRLNPNGTVSRRTIEVDFAQGLNPNNNPTLRNNDVILVARSGYARVADNINSFLQPITGVATGIGAVSGVLTGFQTTINAFQNLFLGGDFERRNQLRQIREQRQDRQEQREDRQLEREIQREDRLQQAEDRRLQLEDRQRQIDLQNQQLLIQQQQLQLQNQQPQQMQPQTTTTTP</sequence>
<protein>
    <submittedName>
        <fullName evidence="21">Polysaccharide export protein</fullName>
    </submittedName>
</protein>
<evidence type="ECO:0000259" key="18">
    <source>
        <dbReference type="Pfam" id="PF02563"/>
    </source>
</evidence>
<dbReference type="GO" id="GO:0009279">
    <property type="term" value="C:cell outer membrane"/>
    <property type="evidence" value="ECO:0007669"/>
    <property type="project" value="UniProtKB-SubCell"/>
</dbReference>
<dbReference type="InterPro" id="IPR003715">
    <property type="entry name" value="Poly_export_N"/>
</dbReference>
<evidence type="ECO:0000256" key="13">
    <source>
        <dbReference type="ARBA" id="ARBA00023237"/>
    </source>
</evidence>
<feature type="domain" description="SLBB" evidence="20">
    <location>
        <begin position="319"/>
        <end position="380"/>
    </location>
</feature>
<feature type="domain" description="SLBB" evidence="20">
    <location>
        <begin position="160"/>
        <end position="245"/>
    </location>
</feature>
<evidence type="ECO:0000256" key="7">
    <source>
        <dbReference type="ARBA" id="ARBA00022729"/>
    </source>
</evidence>
<evidence type="ECO:0000256" key="8">
    <source>
        <dbReference type="ARBA" id="ARBA00023047"/>
    </source>
</evidence>
<dbReference type="Proteomes" id="UP000010478">
    <property type="component" value="Chromosome"/>
</dbReference>
<evidence type="ECO:0000256" key="1">
    <source>
        <dbReference type="ARBA" id="ARBA00004571"/>
    </source>
</evidence>
<dbReference type="InterPro" id="IPR049712">
    <property type="entry name" value="Poly_export"/>
</dbReference>
<evidence type="ECO:0000256" key="9">
    <source>
        <dbReference type="ARBA" id="ARBA00023065"/>
    </source>
</evidence>
<dbReference type="KEGG" id="oni:Osc7112_1740"/>
<evidence type="ECO:0000259" key="19">
    <source>
        <dbReference type="Pfam" id="PF10531"/>
    </source>
</evidence>
<feature type="signal peptide" evidence="17">
    <location>
        <begin position="1"/>
        <end position="36"/>
    </location>
</feature>
<feature type="compositionally biased region" description="Low complexity" evidence="16">
    <location>
        <begin position="41"/>
        <end position="52"/>
    </location>
</feature>
<accession>K9VDJ0</accession>
<evidence type="ECO:0000256" key="4">
    <source>
        <dbReference type="ARBA" id="ARBA00022452"/>
    </source>
</evidence>
<dbReference type="HOGENOM" id="CLU_022181_1_0_3"/>
<evidence type="ECO:0000256" key="2">
    <source>
        <dbReference type="ARBA" id="ARBA00009450"/>
    </source>
</evidence>
<evidence type="ECO:0000256" key="15">
    <source>
        <dbReference type="SAM" id="Coils"/>
    </source>
</evidence>
<evidence type="ECO:0000256" key="17">
    <source>
        <dbReference type="SAM" id="SignalP"/>
    </source>
</evidence>
<dbReference type="GO" id="GO:0015288">
    <property type="term" value="F:porin activity"/>
    <property type="evidence" value="ECO:0007669"/>
    <property type="project" value="UniProtKB-KW"/>
</dbReference>
<dbReference type="EMBL" id="CP003614">
    <property type="protein sequence ID" value="AFZ06233.1"/>
    <property type="molecule type" value="Genomic_DNA"/>
</dbReference>
<feature type="domain" description="Polysaccharide export protein N-terminal" evidence="18">
    <location>
        <begin position="76"/>
        <end position="149"/>
    </location>
</feature>
<dbReference type="GO" id="GO:0015159">
    <property type="term" value="F:polysaccharide transmembrane transporter activity"/>
    <property type="evidence" value="ECO:0007669"/>
    <property type="project" value="InterPro"/>
</dbReference>
<comment type="subcellular location">
    <subcellularLocation>
        <location evidence="1">Cell outer membrane</location>
        <topology evidence="1">Multi-pass membrane protein</topology>
    </subcellularLocation>
</comment>
<keyword evidence="7 17" id="KW-0732">Signal</keyword>
<dbReference type="Pfam" id="PF02563">
    <property type="entry name" value="Poly_export"/>
    <property type="match status" value="1"/>
</dbReference>
<dbReference type="PANTHER" id="PTHR33619">
    <property type="entry name" value="POLYSACCHARIDE EXPORT PROTEIN GFCE-RELATED"/>
    <property type="match status" value="1"/>
</dbReference>
<keyword evidence="10" id="KW-0626">Porin</keyword>
<dbReference type="PANTHER" id="PTHR33619:SF3">
    <property type="entry name" value="POLYSACCHARIDE EXPORT PROTEIN GFCE-RELATED"/>
    <property type="match status" value="1"/>
</dbReference>
<evidence type="ECO:0000259" key="20">
    <source>
        <dbReference type="Pfam" id="PF22461"/>
    </source>
</evidence>
<dbReference type="eggNOG" id="COG1596">
    <property type="taxonomic scope" value="Bacteria"/>
</dbReference>
<keyword evidence="6" id="KW-0812">Transmembrane</keyword>
<name>K9VDJ0_9CYAN</name>
<dbReference type="AlphaFoldDB" id="K9VDJ0"/>
<dbReference type="STRING" id="179408.Osc7112_1740"/>
<evidence type="ECO:0000256" key="3">
    <source>
        <dbReference type="ARBA" id="ARBA00022448"/>
    </source>
</evidence>
<keyword evidence="11" id="KW-0472">Membrane</keyword>
<keyword evidence="22" id="KW-1185">Reference proteome</keyword>
<evidence type="ECO:0000256" key="10">
    <source>
        <dbReference type="ARBA" id="ARBA00023114"/>
    </source>
</evidence>
<dbReference type="Pfam" id="PF22461">
    <property type="entry name" value="SLBB_2"/>
    <property type="match status" value="2"/>
</dbReference>
<dbReference type="Gene3D" id="3.10.560.10">
    <property type="entry name" value="Outer membrane lipoprotein wza domain like"/>
    <property type="match status" value="3"/>
</dbReference>
<evidence type="ECO:0000256" key="5">
    <source>
        <dbReference type="ARBA" id="ARBA00022597"/>
    </source>
</evidence>
<dbReference type="GO" id="GO:0046930">
    <property type="term" value="C:pore complex"/>
    <property type="evidence" value="ECO:0007669"/>
    <property type="project" value="UniProtKB-KW"/>
</dbReference>
<feature type="region of interest" description="Disordered" evidence="16">
    <location>
        <begin position="41"/>
        <end position="70"/>
    </location>
</feature>
<keyword evidence="12" id="KW-0564">Palmitate</keyword>
<keyword evidence="5" id="KW-0762">Sugar transport</keyword>
<keyword evidence="13" id="KW-0998">Cell outer membrane</keyword>
<keyword evidence="4" id="KW-1134">Transmembrane beta strand</keyword>
<keyword evidence="14" id="KW-0449">Lipoprotein</keyword>
<feature type="chain" id="PRO_5003936761" evidence="17">
    <location>
        <begin position="37"/>
        <end position="623"/>
    </location>
</feature>
<keyword evidence="3" id="KW-0813">Transport</keyword>
<feature type="compositionally biased region" description="Pro residues" evidence="16">
    <location>
        <begin position="53"/>
        <end position="64"/>
    </location>
</feature>
<keyword evidence="15" id="KW-0175">Coiled coil</keyword>
<feature type="coiled-coil region" evidence="15">
    <location>
        <begin position="540"/>
        <end position="593"/>
    </location>
</feature>
<dbReference type="InterPro" id="IPR054765">
    <property type="entry name" value="SLBB_dom"/>
</dbReference>
<evidence type="ECO:0000313" key="22">
    <source>
        <dbReference type="Proteomes" id="UP000010478"/>
    </source>
</evidence>